<protein>
    <submittedName>
        <fullName evidence="2">Uncharacterized protein</fullName>
    </submittedName>
</protein>
<reference evidence="2" key="2">
    <citation type="submission" date="2020-11" db="EMBL/GenBank/DDBJ databases">
        <authorList>
            <person name="McCartney M.A."/>
            <person name="Auch B."/>
            <person name="Kono T."/>
            <person name="Mallez S."/>
            <person name="Becker A."/>
            <person name="Gohl D.M."/>
            <person name="Silverstein K.A.T."/>
            <person name="Koren S."/>
            <person name="Bechman K.B."/>
            <person name="Herman A."/>
            <person name="Abrahante J.E."/>
            <person name="Garbe J."/>
        </authorList>
    </citation>
    <scope>NUCLEOTIDE SEQUENCE</scope>
    <source>
        <strain evidence="2">Duluth1</strain>
        <tissue evidence="2">Whole animal</tissue>
    </source>
</reference>
<sequence length="59" mass="6835">MGPLYFLSLSPARQAYLYKSVRPYIRSVYQDSIRRRCVNSPSTPFPRAQRLSPSTPTTR</sequence>
<evidence type="ECO:0000313" key="3">
    <source>
        <dbReference type="Proteomes" id="UP000828390"/>
    </source>
</evidence>
<evidence type="ECO:0000313" key="2">
    <source>
        <dbReference type="EMBL" id="KAH3885371.1"/>
    </source>
</evidence>
<reference evidence="2" key="1">
    <citation type="journal article" date="2019" name="bioRxiv">
        <title>The Genome of the Zebra Mussel, Dreissena polymorpha: A Resource for Invasive Species Research.</title>
        <authorList>
            <person name="McCartney M.A."/>
            <person name="Auch B."/>
            <person name="Kono T."/>
            <person name="Mallez S."/>
            <person name="Zhang Y."/>
            <person name="Obille A."/>
            <person name="Becker A."/>
            <person name="Abrahante J.E."/>
            <person name="Garbe J."/>
            <person name="Badalamenti J.P."/>
            <person name="Herman A."/>
            <person name="Mangelson H."/>
            <person name="Liachko I."/>
            <person name="Sullivan S."/>
            <person name="Sone E.D."/>
            <person name="Koren S."/>
            <person name="Silverstein K.A.T."/>
            <person name="Beckman K.B."/>
            <person name="Gohl D.M."/>
        </authorList>
    </citation>
    <scope>NUCLEOTIDE SEQUENCE</scope>
    <source>
        <strain evidence="2">Duluth1</strain>
        <tissue evidence="2">Whole animal</tissue>
    </source>
</reference>
<dbReference type="Proteomes" id="UP000828390">
    <property type="component" value="Unassembled WGS sequence"/>
</dbReference>
<organism evidence="2 3">
    <name type="scientific">Dreissena polymorpha</name>
    <name type="common">Zebra mussel</name>
    <name type="synonym">Mytilus polymorpha</name>
    <dbReference type="NCBI Taxonomy" id="45954"/>
    <lineage>
        <taxon>Eukaryota</taxon>
        <taxon>Metazoa</taxon>
        <taxon>Spiralia</taxon>
        <taxon>Lophotrochozoa</taxon>
        <taxon>Mollusca</taxon>
        <taxon>Bivalvia</taxon>
        <taxon>Autobranchia</taxon>
        <taxon>Heteroconchia</taxon>
        <taxon>Euheterodonta</taxon>
        <taxon>Imparidentia</taxon>
        <taxon>Neoheterodontei</taxon>
        <taxon>Myida</taxon>
        <taxon>Dreissenoidea</taxon>
        <taxon>Dreissenidae</taxon>
        <taxon>Dreissena</taxon>
    </lineage>
</organism>
<accession>A0A9D4N0C8</accession>
<keyword evidence="3" id="KW-1185">Reference proteome</keyword>
<comment type="caution">
    <text evidence="2">The sequence shown here is derived from an EMBL/GenBank/DDBJ whole genome shotgun (WGS) entry which is preliminary data.</text>
</comment>
<name>A0A9D4N0C8_DREPO</name>
<feature type="region of interest" description="Disordered" evidence="1">
    <location>
        <begin position="38"/>
        <end position="59"/>
    </location>
</feature>
<dbReference type="EMBL" id="JAIWYP010000001">
    <property type="protein sequence ID" value="KAH3885371.1"/>
    <property type="molecule type" value="Genomic_DNA"/>
</dbReference>
<proteinExistence type="predicted"/>
<evidence type="ECO:0000256" key="1">
    <source>
        <dbReference type="SAM" id="MobiDB-lite"/>
    </source>
</evidence>
<gene>
    <name evidence="2" type="ORF">DPMN_009364</name>
</gene>
<dbReference type="AlphaFoldDB" id="A0A9D4N0C8"/>